<dbReference type="AlphaFoldDB" id="A0A7R8W9K2"/>
<dbReference type="PANTHER" id="PTHR15352">
    <property type="entry name" value="LYMPHOID-RESTRICTED MEMBRANE PROTEIN, JAW1"/>
    <property type="match status" value="1"/>
</dbReference>
<feature type="compositionally biased region" description="Acidic residues" evidence="8">
    <location>
        <begin position="127"/>
        <end position="137"/>
    </location>
</feature>
<keyword evidence="7" id="KW-0472">Membrane</keyword>
<keyword evidence="3" id="KW-0963">Cytoplasm</keyword>
<reference evidence="9" key="1">
    <citation type="submission" date="2020-11" db="EMBL/GenBank/DDBJ databases">
        <authorList>
            <person name="Tran Van P."/>
        </authorList>
    </citation>
    <scope>NUCLEOTIDE SEQUENCE</scope>
</reference>
<comment type="subcellular location">
    <subcellularLocation>
        <location evidence="2">Cytoplasm</location>
    </subcellularLocation>
    <subcellularLocation>
        <location evidence="1">Membrane</location>
        <topology evidence="1">Single-pass membrane protein</topology>
    </subcellularLocation>
</comment>
<accession>A0A7R8W9K2</accession>
<dbReference type="OrthoDB" id="10062605at2759"/>
<feature type="region of interest" description="Disordered" evidence="8">
    <location>
        <begin position="451"/>
        <end position="485"/>
    </location>
</feature>
<dbReference type="EMBL" id="OB661156">
    <property type="protein sequence ID" value="CAD7227475.1"/>
    <property type="molecule type" value="Genomic_DNA"/>
</dbReference>
<proteinExistence type="predicted"/>
<name>A0A7R8W9K2_9CRUS</name>
<dbReference type="PANTHER" id="PTHR15352:SF1">
    <property type="entry name" value="KASH5-LIKE COILED-COIL DOMAIN-CONTAINING PROTEIN"/>
    <property type="match status" value="1"/>
</dbReference>
<evidence type="ECO:0000313" key="9">
    <source>
        <dbReference type="EMBL" id="CAD7227475.1"/>
    </source>
</evidence>
<evidence type="ECO:0000256" key="3">
    <source>
        <dbReference type="ARBA" id="ARBA00022490"/>
    </source>
</evidence>
<evidence type="ECO:0000256" key="7">
    <source>
        <dbReference type="ARBA" id="ARBA00023136"/>
    </source>
</evidence>
<gene>
    <name evidence="9" type="ORF">CTOB1V02_LOCUS5381</name>
</gene>
<dbReference type="GO" id="GO:0005737">
    <property type="term" value="C:cytoplasm"/>
    <property type="evidence" value="ECO:0007669"/>
    <property type="project" value="UniProtKB-SubCell"/>
</dbReference>
<feature type="compositionally biased region" description="Basic and acidic residues" evidence="8">
    <location>
        <begin position="405"/>
        <end position="430"/>
    </location>
</feature>
<feature type="region of interest" description="Disordered" evidence="8">
    <location>
        <begin position="90"/>
        <end position="138"/>
    </location>
</feature>
<keyword evidence="6" id="KW-0175">Coiled coil</keyword>
<feature type="compositionally biased region" description="Acidic residues" evidence="8">
    <location>
        <begin position="473"/>
        <end position="485"/>
    </location>
</feature>
<evidence type="ECO:0000256" key="6">
    <source>
        <dbReference type="ARBA" id="ARBA00023054"/>
    </source>
</evidence>
<feature type="compositionally biased region" description="Polar residues" evidence="8">
    <location>
        <begin position="507"/>
        <end position="519"/>
    </location>
</feature>
<evidence type="ECO:0000256" key="5">
    <source>
        <dbReference type="ARBA" id="ARBA00022989"/>
    </source>
</evidence>
<feature type="region of interest" description="Disordered" evidence="8">
    <location>
        <begin position="503"/>
        <end position="532"/>
    </location>
</feature>
<feature type="compositionally biased region" description="Basic and acidic residues" evidence="8">
    <location>
        <begin position="92"/>
        <end position="111"/>
    </location>
</feature>
<evidence type="ECO:0000256" key="4">
    <source>
        <dbReference type="ARBA" id="ARBA00022692"/>
    </source>
</evidence>
<protein>
    <submittedName>
        <fullName evidence="9">Uncharacterized protein</fullName>
    </submittedName>
</protein>
<sequence>MVPDPCTLSFPEGVCPVTVGVSAGADTRASHVNPNHHFREGISSVDDSDDERHSNVGELGCVRPLLRTNANPSPYQKRFRRTGFTNVTARDAGVEKSERTVALESTARESEDASDGGGGKKSCSSSDEVDDGLEASDDDRPLSCKVVFPHVKRTLLTELLEMTKGGRSLTDKEVEEHYTSLALAFKTDRQTLEDRLDVHARKRDLAEDSMEKELDGDLLPLCPDSETIEMVAQIQKQLDVVQRSTGRLSSAAEIYGQVQQEARISCAVDVMIRHVENCRRLYDREKHDLDEARLVQLPRILAEHKISFEREDAAHQSSSVMPKLRAISLAGQSHAMRLEAMRQRAAGGKARSTSVTVAAEQNVPWSLPTVVSNAVVSQLNGNSRILIPSASHGGGGSSVDSGGAEGHRKELKDDGDHGADRRLVSGKEDADSPKLCRRITGLSVEVIKEVNEREQHDEKPSVYGSNKLLPQLQEEEGLGSSEEDLYEKRDLYDNTVLSRAELASGPESHQGSEDQQPSHQVKDDPQRTLSCDTRPKVSSWNYISSMIVHLIKTIGQWPWNFDDTVQGLRYATLYNDPLGTL</sequence>
<keyword evidence="4" id="KW-0812">Transmembrane</keyword>
<dbReference type="Pfam" id="PF05781">
    <property type="entry name" value="MRVI1"/>
    <property type="match status" value="1"/>
</dbReference>
<dbReference type="GO" id="GO:0016020">
    <property type="term" value="C:membrane"/>
    <property type="evidence" value="ECO:0007669"/>
    <property type="project" value="UniProtKB-SubCell"/>
</dbReference>
<organism evidence="9">
    <name type="scientific">Cyprideis torosa</name>
    <dbReference type="NCBI Taxonomy" id="163714"/>
    <lineage>
        <taxon>Eukaryota</taxon>
        <taxon>Metazoa</taxon>
        <taxon>Ecdysozoa</taxon>
        <taxon>Arthropoda</taxon>
        <taxon>Crustacea</taxon>
        <taxon>Oligostraca</taxon>
        <taxon>Ostracoda</taxon>
        <taxon>Podocopa</taxon>
        <taxon>Podocopida</taxon>
        <taxon>Cytherocopina</taxon>
        <taxon>Cytheroidea</taxon>
        <taxon>Cytherideidae</taxon>
        <taxon>Cyprideis</taxon>
    </lineage>
</organism>
<feature type="compositionally biased region" description="Basic and acidic residues" evidence="8">
    <location>
        <begin position="451"/>
        <end position="460"/>
    </location>
</feature>
<evidence type="ECO:0000256" key="1">
    <source>
        <dbReference type="ARBA" id="ARBA00004167"/>
    </source>
</evidence>
<evidence type="ECO:0000256" key="2">
    <source>
        <dbReference type="ARBA" id="ARBA00004496"/>
    </source>
</evidence>
<feature type="region of interest" description="Disordered" evidence="8">
    <location>
        <begin position="387"/>
        <end position="430"/>
    </location>
</feature>
<keyword evidence="5" id="KW-1133">Transmembrane helix</keyword>
<dbReference type="InterPro" id="IPR008677">
    <property type="entry name" value="MRVI1"/>
</dbReference>
<evidence type="ECO:0000256" key="8">
    <source>
        <dbReference type="SAM" id="MobiDB-lite"/>
    </source>
</evidence>